<dbReference type="GeneID" id="89999092"/>
<dbReference type="InterPro" id="IPR012576">
    <property type="entry name" value="NDUFB3"/>
</dbReference>
<keyword evidence="5" id="KW-0679">Respiratory chain</keyword>
<keyword evidence="7" id="KW-0999">Mitochondrion inner membrane</keyword>
<evidence type="ECO:0000256" key="7">
    <source>
        <dbReference type="ARBA" id="ARBA00022792"/>
    </source>
</evidence>
<comment type="similarity">
    <text evidence="3">Belongs to the complex I NDUFB3 subunit family.</text>
</comment>
<dbReference type="Proteomes" id="UP001334248">
    <property type="component" value="Unassembled WGS sequence"/>
</dbReference>
<keyword evidence="6 12" id="KW-0812">Transmembrane</keyword>
<dbReference type="PANTHER" id="PTHR15082">
    <property type="entry name" value="NADH-UBIQUINONE OXIDOREDUCTASE B12 SUBUNIT"/>
    <property type="match status" value="1"/>
</dbReference>
<evidence type="ECO:0000313" key="13">
    <source>
        <dbReference type="EMBL" id="KAK5941693.1"/>
    </source>
</evidence>
<protein>
    <recommendedName>
        <fullName evidence="15">NADH dehydrogenase [ubiquinone] 1 beta subcomplex subunit 3</fullName>
    </recommendedName>
</protein>
<evidence type="ECO:0000256" key="4">
    <source>
        <dbReference type="ARBA" id="ARBA00022448"/>
    </source>
</evidence>
<reference evidence="13 14" key="1">
    <citation type="journal article" date="2023" name="Res Sq">
        <title>Genomic and morphological characterization of Knufia obscura isolated from the Mars 2020 spacecraft assembly facility.</title>
        <authorList>
            <person name="Chander A.M."/>
            <person name="Teixeira M.M."/>
            <person name="Singh N.K."/>
            <person name="Williams M.P."/>
            <person name="Parker C.W."/>
            <person name="Leo P."/>
            <person name="Stajich J.E."/>
            <person name="Torok T."/>
            <person name="Tighe S."/>
            <person name="Mason C.E."/>
            <person name="Venkateswaran K."/>
        </authorList>
    </citation>
    <scope>NUCLEOTIDE SEQUENCE [LARGE SCALE GENOMIC DNA]</scope>
    <source>
        <strain evidence="13 14">CCFEE 5817</strain>
    </source>
</reference>
<name>A0ABR0RN81_9EURO</name>
<comment type="caution">
    <text evidence="13">The sequence shown here is derived from an EMBL/GenBank/DDBJ whole genome shotgun (WGS) entry which is preliminary data.</text>
</comment>
<evidence type="ECO:0000256" key="8">
    <source>
        <dbReference type="ARBA" id="ARBA00022982"/>
    </source>
</evidence>
<dbReference type="Pfam" id="PF08122">
    <property type="entry name" value="NDUF_B12"/>
    <property type="match status" value="1"/>
</dbReference>
<evidence type="ECO:0000256" key="6">
    <source>
        <dbReference type="ARBA" id="ARBA00022692"/>
    </source>
</evidence>
<keyword evidence="14" id="KW-1185">Reference proteome</keyword>
<keyword evidence="11 12" id="KW-0472">Membrane</keyword>
<evidence type="ECO:0000256" key="12">
    <source>
        <dbReference type="SAM" id="Phobius"/>
    </source>
</evidence>
<dbReference type="RefSeq" id="XP_064729783.1">
    <property type="nucleotide sequence ID" value="XM_064874061.1"/>
</dbReference>
<keyword evidence="10" id="KW-0496">Mitochondrion</keyword>
<evidence type="ECO:0000256" key="1">
    <source>
        <dbReference type="ARBA" id="ARBA00003195"/>
    </source>
</evidence>
<evidence type="ECO:0000256" key="10">
    <source>
        <dbReference type="ARBA" id="ARBA00023128"/>
    </source>
</evidence>
<sequence>MAPPNPTGFDIKTFANAATSQEWRSRDPWRRAEAWRYTGPFTRWNRFKGSFPGFGIGLGAFLVYCAYEAVFLKDSHGHGHGNNKGHDTIGL</sequence>
<evidence type="ECO:0000256" key="9">
    <source>
        <dbReference type="ARBA" id="ARBA00022989"/>
    </source>
</evidence>
<evidence type="ECO:0000256" key="5">
    <source>
        <dbReference type="ARBA" id="ARBA00022660"/>
    </source>
</evidence>
<comment type="function">
    <text evidence="1">Accessory subunit of the mitochondrial membrane respiratory chain NADH dehydrogenase (Complex I), that is believed not to be involved in catalysis. Complex I functions in the transfer of electrons from NADH to the respiratory chain. The immediate electron acceptor for the enzyme is believed to be ubiquinone.</text>
</comment>
<evidence type="ECO:0000256" key="11">
    <source>
        <dbReference type="ARBA" id="ARBA00023136"/>
    </source>
</evidence>
<evidence type="ECO:0008006" key="15">
    <source>
        <dbReference type="Google" id="ProtNLM"/>
    </source>
</evidence>
<feature type="transmembrane region" description="Helical" evidence="12">
    <location>
        <begin position="51"/>
        <end position="72"/>
    </location>
</feature>
<keyword evidence="9 12" id="KW-1133">Transmembrane helix</keyword>
<evidence type="ECO:0000256" key="2">
    <source>
        <dbReference type="ARBA" id="ARBA00004298"/>
    </source>
</evidence>
<keyword evidence="8" id="KW-0249">Electron transport</keyword>
<comment type="subcellular location">
    <subcellularLocation>
        <location evidence="2">Mitochondrion inner membrane</location>
        <topology evidence="2">Single-pass membrane protein</topology>
        <orientation evidence="2">Matrix side</orientation>
    </subcellularLocation>
</comment>
<dbReference type="PANTHER" id="PTHR15082:SF2">
    <property type="entry name" value="NADH DEHYDROGENASE [UBIQUINONE] 1 BETA SUBCOMPLEX SUBUNIT 3"/>
    <property type="match status" value="1"/>
</dbReference>
<evidence type="ECO:0000313" key="14">
    <source>
        <dbReference type="Proteomes" id="UP001334248"/>
    </source>
</evidence>
<accession>A0ABR0RN81</accession>
<evidence type="ECO:0000256" key="3">
    <source>
        <dbReference type="ARBA" id="ARBA00005667"/>
    </source>
</evidence>
<dbReference type="EMBL" id="JAVHJV010000006">
    <property type="protein sequence ID" value="KAK5941693.1"/>
    <property type="molecule type" value="Genomic_DNA"/>
</dbReference>
<gene>
    <name evidence="13" type="ORF">PMZ80_005643</name>
</gene>
<proteinExistence type="inferred from homology"/>
<keyword evidence="4" id="KW-0813">Transport</keyword>
<organism evidence="13 14">
    <name type="scientific">Knufia obscura</name>
    <dbReference type="NCBI Taxonomy" id="1635080"/>
    <lineage>
        <taxon>Eukaryota</taxon>
        <taxon>Fungi</taxon>
        <taxon>Dikarya</taxon>
        <taxon>Ascomycota</taxon>
        <taxon>Pezizomycotina</taxon>
        <taxon>Eurotiomycetes</taxon>
        <taxon>Chaetothyriomycetidae</taxon>
        <taxon>Chaetothyriales</taxon>
        <taxon>Trichomeriaceae</taxon>
        <taxon>Knufia</taxon>
    </lineage>
</organism>